<keyword evidence="8 11" id="KW-0862">Zinc</keyword>
<proteinExistence type="inferred from homology"/>
<feature type="binding site" evidence="11">
    <location>
        <position position="142"/>
    </location>
    <ligand>
        <name>Zn(2+)</name>
        <dbReference type="ChEBI" id="CHEBI:29105"/>
    </ligand>
</feature>
<evidence type="ECO:0000256" key="11">
    <source>
        <dbReference type="PIRSR" id="PIRSR001480-2"/>
    </source>
</evidence>
<sequence>MDRLFPLHGEVMCYDWGVKGTHSMVARLAQQGSNVDVDPERPYAELWMGTHVTAPSKCPSHPTPTTTLRDVLRNQPSLLSNPTSSNSNTQAEEFPDFHLPFLFKVLSIGNALSIQAHPDKELARRLHATRPDLYRDDNHKPEMAVALSEFEALCGFKPLAEIADTVEKVPELGDLIGTRVMERLRRASGGHLATDDGSKMLNGHRPNEVENHQREALRTVFATLMQCAPATVSERLSACVTRLTGEGKNVESYPRGTPEELFLRLDRQFPGGDVGCFGALLLNYVRLQPGEALFLGANEPHAYLSGDCIECMASSDNVVRAGLTPKLKDVPVLVQMLTYNAHAASEQILAGTPISAKTTLYAPPIPEFSVLRTELDPGDHDVNPGVSGPSIILVTEGDVELSYLCEDSTTTVVEGKLGSIFYLAPEATLELRCKPTSRTIVYRAFYDSRGGLETSKI</sequence>
<feature type="binding site" evidence="11">
    <location>
        <position position="301"/>
    </location>
    <ligand>
        <name>Zn(2+)</name>
        <dbReference type="ChEBI" id="CHEBI:29105"/>
    </ligand>
</feature>
<dbReference type="PROSITE" id="PS00965">
    <property type="entry name" value="PMI_I_1"/>
    <property type="match status" value="1"/>
</dbReference>
<dbReference type="PANTHER" id="PTHR10309:SF0">
    <property type="entry name" value="MANNOSE-6-PHOSPHATE ISOMERASE"/>
    <property type="match status" value="1"/>
</dbReference>
<dbReference type="NCBIfam" id="TIGR00218">
    <property type="entry name" value="manA"/>
    <property type="match status" value="1"/>
</dbReference>
<evidence type="ECO:0000256" key="14">
    <source>
        <dbReference type="RuleBase" id="RU004248"/>
    </source>
</evidence>
<evidence type="ECO:0000313" key="19">
    <source>
        <dbReference type="Proteomes" id="UP000070544"/>
    </source>
</evidence>
<dbReference type="EC" id="5.3.1.8" evidence="5 12"/>
<organism evidence="18 19">
    <name type="scientific">Gonapodya prolifera (strain JEL478)</name>
    <name type="common">Monoblepharis prolifera</name>
    <dbReference type="NCBI Taxonomy" id="1344416"/>
    <lineage>
        <taxon>Eukaryota</taxon>
        <taxon>Fungi</taxon>
        <taxon>Fungi incertae sedis</taxon>
        <taxon>Chytridiomycota</taxon>
        <taxon>Chytridiomycota incertae sedis</taxon>
        <taxon>Monoblepharidomycetes</taxon>
        <taxon>Monoblepharidales</taxon>
        <taxon>Gonapodyaceae</taxon>
        <taxon>Gonapodya</taxon>
    </lineage>
</organism>
<dbReference type="Gene3D" id="2.60.120.10">
    <property type="entry name" value="Jelly Rolls"/>
    <property type="match status" value="2"/>
</dbReference>
<keyword evidence="9 12" id="KW-0413">Isomerase</keyword>
<dbReference type="InterPro" id="IPR016305">
    <property type="entry name" value="Mannose-6-P_Isomerase"/>
</dbReference>
<feature type="domain" description="Phosphomannose isomerase type I C-terminal" evidence="15">
    <location>
        <begin position="360"/>
        <end position="401"/>
    </location>
</feature>
<comment type="pathway">
    <text evidence="3 14">Nucleotide-sugar biosynthesis; GDP-alpha-D-mannose biosynthesis; alpha-D-mannose 1-phosphate from D-fructose 6-phosphate: step 1/2.</text>
</comment>
<dbReference type="InterPro" id="IPR011051">
    <property type="entry name" value="RmlC_Cupin_sf"/>
</dbReference>
<dbReference type="Pfam" id="PF20511">
    <property type="entry name" value="PMI_typeI_cat"/>
    <property type="match status" value="1"/>
</dbReference>
<dbReference type="Proteomes" id="UP000070544">
    <property type="component" value="Unassembled WGS sequence"/>
</dbReference>
<evidence type="ECO:0000256" key="12">
    <source>
        <dbReference type="RuleBase" id="RU000611"/>
    </source>
</evidence>
<evidence type="ECO:0000256" key="7">
    <source>
        <dbReference type="ARBA" id="ARBA00022723"/>
    </source>
</evidence>
<evidence type="ECO:0000256" key="9">
    <source>
        <dbReference type="ARBA" id="ARBA00023235"/>
    </source>
</evidence>
<comment type="cofactor">
    <cofactor evidence="11 12">
        <name>Zn(2+)</name>
        <dbReference type="ChEBI" id="CHEBI:29105"/>
    </cofactor>
    <text evidence="11 12">Binds 1 zinc ion per subunit.</text>
</comment>
<evidence type="ECO:0000256" key="8">
    <source>
        <dbReference type="ARBA" id="ARBA00022833"/>
    </source>
</evidence>
<dbReference type="AlphaFoldDB" id="A0A139AXE3"/>
<comment type="similarity">
    <text evidence="4 13">Belongs to the mannose-6-phosphate isomerase type 1 family.</text>
</comment>
<dbReference type="Pfam" id="PF20512">
    <property type="entry name" value="PMI_typeI_hel"/>
    <property type="match status" value="1"/>
</dbReference>
<comment type="function">
    <text evidence="2">Involved in the synthesis of the GDP-mannose and dolichol-phosphate-mannose required for a number of critical mannosyl transfer reactions.</text>
</comment>
<dbReference type="Pfam" id="PF01238">
    <property type="entry name" value="PMI_typeI_C"/>
    <property type="match status" value="1"/>
</dbReference>
<keyword evidence="19" id="KW-1185">Reference proteome</keyword>
<keyword evidence="7 11" id="KW-0479">Metal-binding</keyword>
<dbReference type="CDD" id="cd07011">
    <property type="entry name" value="cupin_PMI_type_I_N"/>
    <property type="match status" value="1"/>
</dbReference>
<dbReference type="InterPro" id="IPR014710">
    <property type="entry name" value="RmlC-like_jellyroll"/>
</dbReference>
<dbReference type="EMBL" id="KQ965733">
    <property type="protein sequence ID" value="KXS21416.1"/>
    <property type="molecule type" value="Genomic_DNA"/>
</dbReference>
<evidence type="ECO:0000256" key="5">
    <source>
        <dbReference type="ARBA" id="ARBA00011956"/>
    </source>
</evidence>
<feature type="domain" description="Phosphomannose isomerase type I catalytic" evidence="16">
    <location>
        <begin position="4"/>
        <end position="159"/>
    </location>
</feature>
<evidence type="ECO:0000256" key="1">
    <source>
        <dbReference type="ARBA" id="ARBA00000757"/>
    </source>
</evidence>
<name>A0A139AXE3_GONPJ</name>
<dbReference type="OMA" id="DIGLFCG"/>
<dbReference type="GO" id="GO:0008270">
    <property type="term" value="F:zinc ion binding"/>
    <property type="evidence" value="ECO:0007669"/>
    <property type="project" value="InterPro"/>
</dbReference>
<dbReference type="PRINTS" id="PR00714">
    <property type="entry name" value="MAN6PISMRASE"/>
</dbReference>
<evidence type="ECO:0000256" key="3">
    <source>
        <dbReference type="ARBA" id="ARBA00004666"/>
    </source>
</evidence>
<evidence type="ECO:0000313" key="18">
    <source>
        <dbReference type="EMBL" id="KXS21416.1"/>
    </source>
</evidence>
<dbReference type="GO" id="GO:0009298">
    <property type="term" value="P:GDP-mannose biosynthetic process"/>
    <property type="evidence" value="ECO:0007669"/>
    <property type="project" value="UniProtKB-UniPathway"/>
</dbReference>
<dbReference type="InterPro" id="IPR046458">
    <property type="entry name" value="PMI_typeI_hel"/>
</dbReference>
<feature type="binding site" evidence="11">
    <location>
        <position position="117"/>
    </location>
    <ligand>
        <name>Zn(2+)</name>
        <dbReference type="ChEBI" id="CHEBI:29105"/>
    </ligand>
</feature>
<feature type="domain" description="Phosphomannose isomerase type I helical insertion" evidence="17">
    <location>
        <begin position="198"/>
        <end position="282"/>
    </location>
</feature>
<feature type="active site" evidence="10">
    <location>
        <position position="320"/>
    </location>
</feature>
<evidence type="ECO:0000256" key="4">
    <source>
        <dbReference type="ARBA" id="ARBA00010772"/>
    </source>
</evidence>
<feature type="binding site" evidence="11">
    <location>
        <position position="115"/>
    </location>
    <ligand>
        <name>Zn(2+)</name>
        <dbReference type="ChEBI" id="CHEBI:29105"/>
    </ligand>
</feature>
<dbReference type="Gene3D" id="1.10.441.10">
    <property type="entry name" value="Phosphomannose Isomerase, domain 2"/>
    <property type="match status" value="1"/>
</dbReference>
<evidence type="ECO:0000256" key="13">
    <source>
        <dbReference type="RuleBase" id="RU004189"/>
    </source>
</evidence>
<accession>A0A139AXE3</accession>
<dbReference type="PANTHER" id="PTHR10309">
    <property type="entry name" value="MANNOSE-6-PHOSPHATE ISOMERASE"/>
    <property type="match status" value="1"/>
</dbReference>
<gene>
    <name evidence="18" type="ORF">M427DRAFT_93763</name>
</gene>
<dbReference type="InterPro" id="IPR018050">
    <property type="entry name" value="Pmannose_isomerase-type1_CS"/>
</dbReference>
<dbReference type="InterPro" id="IPR046456">
    <property type="entry name" value="PMI_typeI_C"/>
</dbReference>
<evidence type="ECO:0000259" key="15">
    <source>
        <dbReference type="Pfam" id="PF01238"/>
    </source>
</evidence>
<evidence type="ECO:0000256" key="10">
    <source>
        <dbReference type="PIRSR" id="PIRSR001480-1"/>
    </source>
</evidence>
<evidence type="ECO:0000259" key="17">
    <source>
        <dbReference type="Pfam" id="PF20512"/>
    </source>
</evidence>
<dbReference type="UniPathway" id="UPA00126">
    <property type="reaction ID" value="UER00423"/>
</dbReference>
<comment type="catalytic activity">
    <reaction evidence="1 12">
        <text>D-mannose 6-phosphate = D-fructose 6-phosphate</text>
        <dbReference type="Rhea" id="RHEA:12356"/>
        <dbReference type="ChEBI" id="CHEBI:58735"/>
        <dbReference type="ChEBI" id="CHEBI:61527"/>
        <dbReference type="EC" id="5.3.1.8"/>
    </reaction>
</comment>
<dbReference type="PIRSF" id="PIRSF001480">
    <property type="entry name" value="Mannose-6-phosphate_isomerase"/>
    <property type="match status" value="1"/>
</dbReference>
<dbReference type="InterPro" id="IPR046457">
    <property type="entry name" value="PMI_typeI_cat"/>
</dbReference>
<dbReference type="SUPFAM" id="SSF51182">
    <property type="entry name" value="RmlC-like cupins"/>
    <property type="match status" value="1"/>
</dbReference>
<evidence type="ECO:0000256" key="6">
    <source>
        <dbReference type="ARBA" id="ARBA00018236"/>
    </source>
</evidence>
<dbReference type="OrthoDB" id="6605218at2759"/>
<reference evidence="18 19" key="1">
    <citation type="journal article" date="2015" name="Genome Biol. Evol.">
        <title>Phylogenomic analyses indicate that early fungi evolved digesting cell walls of algal ancestors of land plants.</title>
        <authorList>
            <person name="Chang Y."/>
            <person name="Wang S."/>
            <person name="Sekimoto S."/>
            <person name="Aerts A.L."/>
            <person name="Choi C."/>
            <person name="Clum A."/>
            <person name="LaButti K.M."/>
            <person name="Lindquist E.A."/>
            <person name="Yee Ngan C."/>
            <person name="Ohm R.A."/>
            <person name="Salamov A.A."/>
            <person name="Grigoriev I.V."/>
            <person name="Spatafora J.W."/>
            <person name="Berbee M.L."/>
        </authorList>
    </citation>
    <scope>NUCLEOTIDE SEQUENCE [LARGE SCALE GENOMIC DNA]</scope>
    <source>
        <strain evidence="18 19">JEL478</strain>
    </source>
</reference>
<dbReference type="GO" id="GO:0005829">
    <property type="term" value="C:cytosol"/>
    <property type="evidence" value="ECO:0007669"/>
    <property type="project" value="TreeGrafter"/>
</dbReference>
<dbReference type="GO" id="GO:0005975">
    <property type="term" value="P:carbohydrate metabolic process"/>
    <property type="evidence" value="ECO:0007669"/>
    <property type="project" value="InterPro"/>
</dbReference>
<protein>
    <recommendedName>
        <fullName evidence="6 12">Mannose-6-phosphate isomerase</fullName>
        <ecNumber evidence="5 12">5.3.1.8</ecNumber>
    </recommendedName>
</protein>
<dbReference type="PROSITE" id="PS00966">
    <property type="entry name" value="PMI_I_2"/>
    <property type="match status" value="1"/>
</dbReference>
<dbReference type="STRING" id="1344416.A0A139AXE3"/>
<dbReference type="InterPro" id="IPR001250">
    <property type="entry name" value="Man6P_Isoase-1"/>
</dbReference>
<evidence type="ECO:0000259" key="16">
    <source>
        <dbReference type="Pfam" id="PF20511"/>
    </source>
</evidence>
<dbReference type="GO" id="GO:0004476">
    <property type="term" value="F:mannose-6-phosphate isomerase activity"/>
    <property type="evidence" value="ECO:0007669"/>
    <property type="project" value="UniProtKB-EC"/>
</dbReference>
<evidence type="ECO:0000256" key="2">
    <source>
        <dbReference type="ARBA" id="ARBA00002564"/>
    </source>
</evidence>